<reference evidence="1 2" key="1">
    <citation type="submission" date="2019-08" db="EMBL/GenBank/DDBJ databases">
        <authorList>
            <person name="Alioto T."/>
            <person name="Alioto T."/>
            <person name="Gomez Garrido J."/>
        </authorList>
    </citation>
    <scope>NUCLEOTIDE SEQUENCE [LARGE SCALE GENOMIC DNA]</scope>
</reference>
<keyword evidence="2" id="KW-1185">Reference proteome</keyword>
<name>A0A5E4MID6_9HEMI</name>
<evidence type="ECO:0000313" key="2">
    <source>
        <dbReference type="Proteomes" id="UP000325440"/>
    </source>
</evidence>
<accession>A0A5E4MID6</accession>
<dbReference type="Proteomes" id="UP000325440">
    <property type="component" value="Unassembled WGS sequence"/>
</dbReference>
<evidence type="ECO:0000313" key="1">
    <source>
        <dbReference type="EMBL" id="VVC31984.1"/>
    </source>
</evidence>
<dbReference type="EMBL" id="CABPRJ010000952">
    <property type="protein sequence ID" value="VVC31984.1"/>
    <property type="molecule type" value="Genomic_DNA"/>
</dbReference>
<dbReference type="AlphaFoldDB" id="A0A5E4MID6"/>
<proteinExistence type="predicted"/>
<sequence>MNCMYRCCHCYWYLRVASVIGTTQFVHRFILAGTAETASPYCEILRVSPDQNAPCRCPVAVEFGKCRVFTVFWLRNLKWDRRIVVHVALVSLETKIPKDPAAFVKLPIISKEFLRIHSAVIWARVNQHLI</sequence>
<gene>
    <name evidence="1" type="ORF">CINCED_3A019646</name>
</gene>
<protein>
    <submittedName>
        <fullName evidence="1">Uncharacterized protein</fullName>
    </submittedName>
</protein>
<organism evidence="1 2">
    <name type="scientific">Cinara cedri</name>
    <dbReference type="NCBI Taxonomy" id="506608"/>
    <lineage>
        <taxon>Eukaryota</taxon>
        <taxon>Metazoa</taxon>
        <taxon>Ecdysozoa</taxon>
        <taxon>Arthropoda</taxon>
        <taxon>Hexapoda</taxon>
        <taxon>Insecta</taxon>
        <taxon>Pterygota</taxon>
        <taxon>Neoptera</taxon>
        <taxon>Paraneoptera</taxon>
        <taxon>Hemiptera</taxon>
        <taxon>Sternorrhyncha</taxon>
        <taxon>Aphidomorpha</taxon>
        <taxon>Aphidoidea</taxon>
        <taxon>Aphididae</taxon>
        <taxon>Lachninae</taxon>
        <taxon>Cinara</taxon>
    </lineage>
</organism>